<gene>
    <name evidence="2" type="ORF">BRAFLDRAFT_75836</name>
</gene>
<feature type="region of interest" description="Disordered" evidence="1">
    <location>
        <begin position="197"/>
        <end position="222"/>
    </location>
</feature>
<evidence type="ECO:0000256" key="1">
    <source>
        <dbReference type="SAM" id="MobiDB-lite"/>
    </source>
</evidence>
<feature type="compositionally biased region" description="Polar residues" evidence="1">
    <location>
        <begin position="40"/>
        <end position="69"/>
    </location>
</feature>
<feature type="region of interest" description="Disordered" evidence="1">
    <location>
        <begin position="40"/>
        <end position="106"/>
    </location>
</feature>
<dbReference type="InParanoid" id="C3YRY7"/>
<organism>
    <name type="scientific">Branchiostoma floridae</name>
    <name type="common">Florida lancelet</name>
    <name type="synonym">Amphioxus</name>
    <dbReference type="NCBI Taxonomy" id="7739"/>
    <lineage>
        <taxon>Eukaryota</taxon>
        <taxon>Metazoa</taxon>
        <taxon>Chordata</taxon>
        <taxon>Cephalochordata</taxon>
        <taxon>Leptocardii</taxon>
        <taxon>Amphioxiformes</taxon>
        <taxon>Branchiostomatidae</taxon>
        <taxon>Branchiostoma</taxon>
    </lineage>
</organism>
<dbReference type="EMBL" id="GG666548">
    <property type="protein sequence ID" value="EEN56892.1"/>
    <property type="molecule type" value="Genomic_DNA"/>
</dbReference>
<feature type="compositionally biased region" description="Polar residues" evidence="1">
    <location>
        <begin position="197"/>
        <end position="207"/>
    </location>
</feature>
<sequence length="222" mass="23997">MSAFVNIHAVANIVNHLTKEELDPNNVSLRRVQLVEEAQSCTQSVNQTPVADSDLTTQAETHQYSNDDASLSPEDPEWGLDDIYASAEPPDLPVASDEDIPGAADHSENTDIRLEDASGQPESQIEEAAAESDEEVMPYGTAKANTIYEDTNTSHISSSGMYAPTEHHCAVDVNQIEMSSCSLSRNSLYEQQSENISTVVSDGSSTREGLGSLYEGCPTNEE</sequence>
<accession>C3YRY7</accession>
<reference evidence="2" key="1">
    <citation type="journal article" date="2008" name="Nature">
        <title>The amphioxus genome and the evolution of the chordate karyotype.</title>
        <authorList>
            <consortium name="US DOE Joint Genome Institute (JGI-PGF)"/>
            <person name="Putnam N.H."/>
            <person name="Butts T."/>
            <person name="Ferrier D.E.K."/>
            <person name="Furlong R.F."/>
            <person name="Hellsten U."/>
            <person name="Kawashima T."/>
            <person name="Robinson-Rechavi M."/>
            <person name="Shoguchi E."/>
            <person name="Terry A."/>
            <person name="Yu J.-K."/>
            <person name="Benito-Gutierrez E.L."/>
            <person name="Dubchak I."/>
            <person name="Garcia-Fernandez J."/>
            <person name="Gibson-Brown J.J."/>
            <person name="Grigoriev I.V."/>
            <person name="Horton A.C."/>
            <person name="de Jong P.J."/>
            <person name="Jurka J."/>
            <person name="Kapitonov V.V."/>
            <person name="Kohara Y."/>
            <person name="Kuroki Y."/>
            <person name="Lindquist E."/>
            <person name="Lucas S."/>
            <person name="Osoegawa K."/>
            <person name="Pennacchio L.A."/>
            <person name="Salamov A.A."/>
            <person name="Satou Y."/>
            <person name="Sauka-Spengler T."/>
            <person name="Schmutz J."/>
            <person name="Shin-I T."/>
            <person name="Toyoda A."/>
            <person name="Bronner-Fraser M."/>
            <person name="Fujiyama A."/>
            <person name="Holland L.Z."/>
            <person name="Holland P.W.H."/>
            <person name="Satoh N."/>
            <person name="Rokhsar D.S."/>
        </authorList>
    </citation>
    <scope>NUCLEOTIDE SEQUENCE [LARGE SCALE GENOMIC DNA]</scope>
    <source>
        <strain evidence="2">S238N-H82</strain>
        <tissue evidence="2">Testes</tissue>
    </source>
</reference>
<name>C3YRY7_BRAFL</name>
<evidence type="ECO:0000313" key="2">
    <source>
        <dbReference type="EMBL" id="EEN56892.1"/>
    </source>
</evidence>
<proteinExistence type="predicted"/>
<dbReference type="AlphaFoldDB" id="C3YRY7"/>
<protein>
    <submittedName>
        <fullName evidence="2">Uncharacterized protein</fullName>
    </submittedName>
</protein>